<reference evidence="1 2" key="1">
    <citation type="submission" date="2020-07" db="EMBL/GenBank/DDBJ databases">
        <title>Sequencing the genomes of 1000 actinobacteria strains.</title>
        <authorList>
            <person name="Klenk H.-P."/>
        </authorList>
    </citation>
    <scope>NUCLEOTIDE SEQUENCE [LARGE SCALE GENOMIC DNA]</scope>
    <source>
        <strain evidence="1 2">DSM 103833</strain>
    </source>
</reference>
<protein>
    <submittedName>
        <fullName evidence="1">Uncharacterized protein</fullName>
    </submittedName>
</protein>
<dbReference type="EMBL" id="JACCFP010000001">
    <property type="protein sequence ID" value="NYI99677.1"/>
    <property type="molecule type" value="Genomic_DNA"/>
</dbReference>
<dbReference type="Proteomes" id="UP000530424">
    <property type="component" value="Unassembled WGS sequence"/>
</dbReference>
<evidence type="ECO:0000313" key="1">
    <source>
        <dbReference type="EMBL" id="NYI99677.1"/>
    </source>
</evidence>
<proteinExistence type="predicted"/>
<keyword evidence="2" id="KW-1185">Reference proteome</keyword>
<sequence>MESRAGRRPAHREQVAVHQLGYVERRGPRRWWQRRNVERLPMLQLVVEPGGSIDFADPETGFPGLGHPPAADRVLEVWSDELITVSHGDAWSYVVDAVRPFDRAWLDRISSDDRGLAAVLATFAGPAPAGSFRLADVDAHTYATLAHVRDRRHGRRRVT</sequence>
<organism evidence="1 2">
    <name type="scientific">Nocardioides thalensis</name>
    <dbReference type="NCBI Taxonomy" id="1914755"/>
    <lineage>
        <taxon>Bacteria</taxon>
        <taxon>Bacillati</taxon>
        <taxon>Actinomycetota</taxon>
        <taxon>Actinomycetes</taxon>
        <taxon>Propionibacteriales</taxon>
        <taxon>Nocardioidaceae</taxon>
        <taxon>Nocardioides</taxon>
    </lineage>
</organism>
<dbReference type="AlphaFoldDB" id="A0A853BZ60"/>
<name>A0A853BZ60_9ACTN</name>
<accession>A0A853BZ60</accession>
<dbReference type="RefSeq" id="WP_179666296.1">
    <property type="nucleotide sequence ID" value="NZ_JACCFP010000001.1"/>
</dbReference>
<gene>
    <name evidence="1" type="ORF">HNR19_000376</name>
</gene>
<comment type="caution">
    <text evidence="1">The sequence shown here is derived from an EMBL/GenBank/DDBJ whole genome shotgun (WGS) entry which is preliminary data.</text>
</comment>
<evidence type="ECO:0000313" key="2">
    <source>
        <dbReference type="Proteomes" id="UP000530424"/>
    </source>
</evidence>